<keyword evidence="1" id="KW-0812">Transmembrane</keyword>
<sequence>MAASSSSLLPLNCFFTKARSSSYPKGCNNTHQNFRVTIKAQKYHEEGRSTNMVDANLNILKERIEMVKEKEKLERCCKCQQGWNYYPVSDDHHLHHCQKNKRSSNNQELLQNLIELTCLVCGTIGSTCFCGTLFLYLVSLLLHLQL</sequence>
<comment type="caution">
    <text evidence="2">The sequence shown here is derived from an EMBL/GenBank/DDBJ whole genome shotgun (WGS) entry which is preliminary data.</text>
</comment>
<dbReference type="PANTHER" id="PTHR38225">
    <property type="entry name" value="PROTEIN, PUTATIVE-RELATED"/>
    <property type="match status" value="1"/>
</dbReference>
<proteinExistence type="predicted"/>
<evidence type="ECO:0000313" key="2">
    <source>
        <dbReference type="EMBL" id="MED6142995.1"/>
    </source>
</evidence>
<dbReference type="EMBL" id="JASCZI010090626">
    <property type="protein sequence ID" value="MED6142995.1"/>
    <property type="molecule type" value="Genomic_DNA"/>
</dbReference>
<dbReference type="PANTHER" id="PTHR38225:SF4">
    <property type="entry name" value="PROTEIN, PUTATIVE-RELATED"/>
    <property type="match status" value="1"/>
</dbReference>
<organism evidence="2 3">
    <name type="scientific">Stylosanthes scabra</name>
    <dbReference type="NCBI Taxonomy" id="79078"/>
    <lineage>
        <taxon>Eukaryota</taxon>
        <taxon>Viridiplantae</taxon>
        <taxon>Streptophyta</taxon>
        <taxon>Embryophyta</taxon>
        <taxon>Tracheophyta</taxon>
        <taxon>Spermatophyta</taxon>
        <taxon>Magnoliopsida</taxon>
        <taxon>eudicotyledons</taxon>
        <taxon>Gunneridae</taxon>
        <taxon>Pentapetalae</taxon>
        <taxon>rosids</taxon>
        <taxon>fabids</taxon>
        <taxon>Fabales</taxon>
        <taxon>Fabaceae</taxon>
        <taxon>Papilionoideae</taxon>
        <taxon>50 kb inversion clade</taxon>
        <taxon>dalbergioids sensu lato</taxon>
        <taxon>Dalbergieae</taxon>
        <taxon>Pterocarpus clade</taxon>
        <taxon>Stylosanthes</taxon>
    </lineage>
</organism>
<evidence type="ECO:0000256" key="1">
    <source>
        <dbReference type="SAM" id="Phobius"/>
    </source>
</evidence>
<evidence type="ECO:0000313" key="3">
    <source>
        <dbReference type="Proteomes" id="UP001341840"/>
    </source>
</evidence>
<feature type="transmembrane region" description="Helical" evidence="1">
    <location>
        <begin position="113"/>
        <end position="138"/>
    </location>
</feature>
<dbReference type="Proteomes" id="UP001341840">
    <property type="component" value="Unassembled WGS sequence"/>
</dbReference>
<gene>
    <name evidence="2" type="ORF">PIB30_002819</name>
</gene>
<name>A0ABU6T2T9_9FABA</name>
<accession>A0ABU6T2T9</accession>
<keyword evidence="1" id="KW-1133">Transmembrane helix</keyword>
<protein>
    <submittedName>
        <fullName evidence="2">Uncharacterized protein</fullName>
    </submittedName>
</protein>
<keyword evidence="3" id="KW-1185">Reference proteome</keyword>
<keyword evidence="1" id="KW-0472">Membrane</keyword>
<reference evidence="2 3" key="1">
    <citation type="journal article" date="2023" name="Plants (Basel)">
        <title>Bridging the Gap: Combining Genomics and Transcriptomics Approaches to Understand Stylosanthes scabra, an Orphan Legume from the Brazilian Caatinga.</title>
        <authorList>
            <person name="Ferreira-Neto J.R.C."/>
            <person name="da Silva M.D."/>
            <person name="Binneck E."/>
            <person name="de Melo N.F."/>
            <person name="da Silva R.H."/>
            <person name="de Melo A.L.T.M."/>
            <person name="Pandolfi V."/>
            <person name="Bustamante F.O."/>
            <person name="Brasileiro-Vidal A.C."/>
            <person name="Benko-Iseppon A.M."/>
        </authorList>
    </citation>
    <scope>NUCLEOTIDE SEQUENCE [LARGE SCALE GENOMIC DNA]</scope>
    <source>
        <tissue evidence="2">Leaves</tissue>
    </source>
</reference>